<keyword evidence="3" id="KW-0460">Magnesium</keyword>
<feature type="binding site" evidence="3">
    <location>
        <begin position="365"/>
        <end position="368"/>
    </location>
    <ligand>
        <name>CTP</name>
        <dbReference type="ChEBI" id="CHEBI:37563"/>
    </ligand>
</feature>
<dbReference type="SUPFAM" id="SSF47598">
    <property type="entry name" value="Ribbon-helix-helix"/>
    <property type="match status" value="1"/>
</dbReference>
<dbReference type="Pfam" id="PF04127">
    <property type="entry name" value="DFP"/>
    <property type="match status" value="1"/>
</dbReference>
<protein>
    <recommendedName>
        <fullName evidence="3">Coenzyme A biosynthesis bifunctional protein CoaBC</fullName>
    </recommendedName>
    <alternativeName>
        <fullName evidence="3">DNA/pantothenate metabolism flavoprotein</fullName>
    </alternativeName>
    <alternativeName>
        <fullName evidence="3">Phosphopantothenoylcysteine synthetase/decarboxylase</fullName>
        <shortName evidence="3">PPCS-PPCDC</shortName>
    </alternativeName>
    <domain>
        <recommendedName>
            <fullName evidence="3">Phosphopantothenoylcysteine decarboxylase</fullName>
            <shortName evidence="3">PPC decarboxylase</shortName>
            <shortName evidence="3">PPC-DC</shortName>
            <ecNumber evidence="3">4.1.1.36</ecNumber>
        </recommendedName>
        <alternativeName>
            <fullName evidence="3">CoaC</fullName>
        </alternativeName>
    </domain>
    <domain>
        <recommendedName>
            <fullName evidence="3">Phosphopantothenate--cysteine ligase</fullName>
            <ecNumber evidence="3">6.3.2.5</ecNumber>
        </recommendedName>
        <alternativeName>
            <fullName evidence="3">CoaB</fullName>
        </alternativeName>
        <alternativeName>
            <fullName evidence="3">Phosphopantothenoylcysteine synthetase</fullName>
            <shortName evidence="3">PPC synthetase</shortName>
            <shortName evidence="3">PPC-S</shortName>
        </alternativeName>
    </domain>
</protein>
<dbReference type="EC" id="6.3.2.5" evidence="3"/>
<keyword evidence="3 4" id="KW-0436">Ligase</keyword>
<dbReference type="InterPro" id="IPR003382">
    <property type="entry name" value="Flavoprotein"/>
</dbReference>
<dbReference type="GO" id="GO:0004633">
    <property type="term" value="F:phosphopantothenoylcysteine decarboxylase activity"/>
    <property type="evidence" value="ECO:0007669"/>
    <property type="project" value="UniProtKB-EC"/>
</dbReference>
<dbReference type="InterPro" id="IPR005252">
    <property type="entry name" value="CoaBC"/>
</dbReference>
<dbReference type="InterPro" id="IPR035929">
    <property type="entry name" value="CoaB-like_sf"/>
</dbReference>
<comment type="function">
    <text evidence="4">Catalyzes two steps in the biosynthesis of coenzyme A. In the first step cysteine is conjugated to 4'-phosphopantothenate to form 4-phosphopantothenoylcysteine, in the latter compound is decarboxylated to form 4'-phosphopantotheine.</text>
</comment>
<reference evidence="8 9" key="1">
    <citation type="submission" date="2023-07" db="EMBL/GenBank/DDBJ databases">
        <title>Comparative genomics of wheat-associated soil bacteria to identify genetic determinants of phenazine resistance.</title>
        <authorList>
            <person name="Mouncey N."/>
        </authorList>
    </citation>
    <scope>NUCLEOTIDE SEQUENCE [LARGE SCALE GENOMIC DNA]</scope>
    <source>
        <strain evidence="8 9">W4I11</strain>
    </source>
</reference>
<evidence type="ECO:0000259" key="6">
    <source>
        <dbReference type="Pfam" id="PF04127"/>
    </source>
</evidence>
<dbReference type="EC" id="4.1.1.36" evidence="3"/>
<dbReference type="PANTHER" id="PTHR14359:SF6">
    <property type="entry name" value="PHOSPHOPANTOTHENOYLCYSTEINE DECARBOXYLASE"/>
    <property type="match status" value="1"/>
</dbReference>
<evidence type="ECO:0000256" key="3">
    <source>
        <dbReference type="HAMAP-Rule" id="MF_02225"/>
    </source>
</evidence>
<dbReference type="Pfam" id="PF22513">
    <property type="entry name" value="FitA-like_RHH"/>
    <property type="match status" value="1"/>
</dbReference>
<feature type="region of interest" description="Phosphopantothenoylcysteine decarboxylase" evidence="3">
    <location>
        <begin position="1"/>
        <end position="249"/>
    </location>
</feature>
<comment type="caution">
    <text evidence="8">The sequence shown here is derived from an EMBL/GenBank/DDBJ whole genome shotgun (WGS) entry which is preliminary data.</text>
</comment>
<dbReference type="SUPFAM" id="SSF102645">
    <property type="entry name" value="CoaB-like"/>
    <property type="match status" value="1"/>
</dbReference>
<comment type="function">
    <text evidence="3">Catalyzes two sequential steps in the biosynthesis of coenzyme A. In the first step cysteine is conjugated to 4'-phosphopantothenate to form 4-phosphopantothenoylcysteine. In the second step the latter compound is decarboxylated to form 4'-phosphopantotheine.</text>
</comment>
<keyword evidence="3 4" id="KW-0285">Flavoprotein</keyword>
<evidence type="ECO:0000256" key="2">
    <source>
        <dbReference type="ARBA" id="ARBA00023239"/>
    </source>
</evidence>
<comment type="caution">
    <text evidence="3">Lacks conserved residue(s) required for the propagation of feature annotation.</text>
</comment>
<evidence type="ECO:0000259" key="7">
    <source>
        <dbReference type="Pfam" id="PF22513"/>
    </source>
</evidence>
<feature type="domain" description="DNA/pantothenate metabolism flavoprotein C-terminal" evidence="6">
    <location>
        <begin position="245"/>
        <end position="455"/>
    </location>
</feature>
<comment type="catalytic activity">
    <reaction evidence="3 4">
        <text>N-[(R)-4-phosphopantothenoyl]-L-cysteine + H(+) = (R)-4'-phosphopantetheine + CO2</text>
        <dbReference type="Rhea" id="RHEA:16793"/>
        <dbReference type="ChEBI" id="CHEBI:15378"/>
        <dbReference type="ChEBI" id="CHEBI:16526"/>
        <dbReference type="ChEBI" id="CHEBI:59458"/>
        <dbReference type="ChEBI" id="CHEBI:61723"/>
        <dbReference type="EC" id="4.1.1.36"/>
    </reaction>
</comment>
<dbReference type="InterPro" id="IPR013321">
    <property type="entry name" value="Arc_rbn_hlx_hlx"/>
</dbReference>
<dbReference type="SUPFAM" id="SSF52507">
    <property type="entry name" value="Homo-oligomeric flavin-containing Cys decarboxylases, HFCD"/>
    <property type="match status" value="1"/>
</dbReference>
<keyword evidence="3" id="KW-0511">Multifunctional enzyme</keyword>
<sequence>MASITIRNLDDATKERLRLRAALNGRSMEEEVRLVLGELDNEPPTPATLPHALSTASGSLAGRRILLIIGGGIAAYKCLDLIRRLRERGAKIRPILTKVAEEFVTPLAVGALAADKVFTELFSREDEHDVGHIRLSREADLIVVAPATADLMGKMANGLANDLASAVLLATDKPVLIAPAMNPKMWNHAATRRNRATLEKDGIRFIGPNRGEMAESGESGAGRMAEPMEIVGAIEKLLDRTPKPLSGKTIIMTSGPTHEPIDPVRYIANRSSGKQGHAIAAALARLGATVRLVSGPVNIPDPEGVSVIHVESAREMRDAVEQLLPADAAVMVAAVADWRYANEANEKIKKHPGEKAPALQMVENPDILAGVGHSKLRPRLVIGFAAETQDLLINAQKKLDKKGADWIVANDVSHTKGVMGGDRNAVRIVTHTGVEEWPDMSKEEVAERLAQKIATALQQLEA</sequence>
<comment type="cofactor">
    <cofactor evidence="3">
        <name>Mg(2+)</name>
        <dbReference type="ChEBI" id="CHEBI:18420"/>
    </cofactor>
</comment>
<comment type="similarity">
    <text evidence="3 4">In the N-terminal section; belongs to the HFCD (homo-oligomeric flavin containing Cys decarboxylase) superfamily.</text>
</comment>
<feature type="binding site" evidence="3">
    <location>
        <position position="384"/>
    </location>
    <ligand>
        <name>CTP</name>
        <dbReference type="ChEBI" id="CHEBI:37563"/>
    </ligand>
</feature>
<feature type="binding site" evidence="3">
    <location>
        <position position="402"/>
    </location>
    <ligand>
        <name>CTP</name>
        <dbReference type="ChEBI" id="CHEBI:37563"/>
    </ligand>
</feature>
<keyword evidence="3 4" id="KW-0288">FMN</keyword>
<comment type="pathway">
    <text evidence="3 4">Cofactor biosynthesis; coenzyme A biosynthesis; CoA from (R)-pantothenate: step 2/5.</text>
</comment>
<dbReference type="EMBL" id="JAUSZT010000003">
    <property type="protein sequence ID" value="MDQ0997731.1"/>
    <property type="molecule type" value="Genomic_DNA"/>
</dbReference>
<keyword evidence="1 3" id="KW-0210">Decarboxylase</keyword>
<keyword evidence="3" id="KW-0479">Metal-binding</keyword>
<dbReference type="InterPro" id="IPR036551">
    <property type="entry name" value="Flavin_trans-like"/>
</dbReference>
<feature type="domain" description="Antitoxin FitA-like ribbon-helix-helix" evidence="7">
    <location>
        <begin position="2"/>
        <end position="37"/>
    </location>
</feature>
<dbReference type="Gene3D" id="3.40.50.10300">
    <property type="entry name" value="CoaB-like"/>
    <property type="match status" value="1"/>
</dbReference>
<name>A0ABU0SB91_9HYPH</name>
<organism evidence="8 9">
    <name type="scientific">Phyllobacterium ifriqiyense</name>
    <dbReference type="NCBI Taxonomy" id="314238"/>
    <lineage>
        <taxon>Bacteria</taxon>
        <taxon>Pseudomonadati</taxon>
        <taxon>Pseudomonadota</taxon>
        <taxon>Alphaproteobacteria</taxon>
        <taxon>Hyphomicrobiales</taxon>
        <taxon>Phyllobacteriaceae</taxon>
        <taxon>Phyllobacterium</taxon>
    </lineage>
</organism>
<comment type="pathway">
    <text evidence="3 4">Cofactor biosynthesis; coenzyme A biosynthesis; CoA from (R)-pantothenate: step 3/5.</text>
</comment>
<dbReference type="Gene3D" id="1.10.1220.10">
    <property type="entry name" value="Met repressor-like"/>
    <property type="match status" value="1"/>
</dbReference>
<evidence type="ECO:0000313" key="9">
    <source>
        <dbReference type="Proteomes" id="UP001237780"/>
    </source>
</evidence>
<proteinExistence type="inferred from homology"/>
<dbReference type="Pfam" id="PF02441">
    <property type="entry name" value="Flavoprotein"/>
    <property type="match status" value="1"/>
</dbReference>
<dbReference type="NCBIfam" id="TIGR00521">
    <property type="entry name" value="coaBC_dfp"/>
    <property type="match status" value="1"/>
</dbReference>
<comment type="catalytic activity">
    <reaction evidence="3 4">
        <text>(R)-4'-phosphopantothenate + L-cysteine + CTP = N-[(R)-4-phosphopantothenoyl]-L-cysteine + CMP + diphosphate + H(+)</text>
        <dbReference type="Rhea" id="RHEA:19397"/>
        <dbReference type="ChEBI" id="CHEBI:10986"/>
        <dbReference type="ChEBI" id="CHEBI:15378"/>
        <dbReference type="ChEBI" id="CHEBI:33019"/>
        <dbReference type="ChEBI" id="CHEBI:35235"/>
        <dbReference type="ChEBI" id="CHEBI:37563"/>
        <dbReference type="ChEBI" id="CHEBI:59458"/>
        <dbReference type="ChEBI" id="CHEBI:60377"/>
        <dbReference type="EC" id="6.3.2.5"/>
    </reaction>
</comment>
<feature type="domain" description="Flavoprotein" evidence="5">
    <location>
        <begin position="64"/>
        <end position="236"/>
    </location>
</feature>
<gene>
    <name evidence="3" type="primary">coaBC</name>
    <name evidence="8" type="ORF">QFZ34_002913</name>
</gene>
<keyword evidence="2 3" id="KW-0456">Lyase</keyword>
<keyword evidence="9" id="KW-1185">Reference proteome</keyword>
<feature type="binding site" evidence="3">
    <location>
        <position position="347"/>
    </location>
    <ligand>
        <name>CTP</name>
        <dbReference type="ChEBI" id="CHEBI:37563"/>
    </ligand>
</feature>
<evidence type="ECO:0000256" key="4">
    <source>
        <dbReference type="RuleBase" id="RU364078"/>
    </source>
</evidence>
<dbReference type="InterPro" id="IPR010985">
    <property type="entry name" value="Ribbon_hlx_hlx"/>
</dbReference>
<feature type="binding site" evidence="3">
    <location>
        <position position="398"/>
    </location>
    <ligand>
        <name>CTP</name>
        <dbReference type="ChEBI" id="CHEBI:37563"/>
    </ligand>
</feature>
<dbReference type="Proteomes" id="UP001237780">
    <property type="component" value="Unassembled WGS sequence"/>
</dbReference>
<dbReference type="HAMAP" id="MF_02225">
    <property type="entry name" value="CoaBC"/>
    <property type="match status" value="1"/>
</dbReference>
<feature type="binding site" evidence="3">
    <location>
        <position position="337"/>
    </location>
    <ligand>
        <name>CTP</name>
        <dbReference type="ChEBI" id="CHEBI:37563"/>
    </ligand>
</feature>
<dbReference type="Gene3D" id="3.40.50.1950">
    <property type="entry name" value="Flavin prenyltransferase-like"/>
    <property type="match status" value="1"/>
</dbReference>
<comment type="similarity">
    <text evidence="3 4">In the C-terminal section; belongs to the PPC synthetase family.</text>
</comment>
<dbReference type="GO" id="GO:0004632">
    <property type="term" value="F:phosphopantothenate--cysteine ligase activity"/>
    <property type="evidence" value="ECO:0007669"/>
    <property type="project" value="UniProtKB-EC"/>
</dbReference>
<accession>A0ABU0SB91</accession>
<evidence type="ECO:0000313" key="8">
    <source>
        <dbReference type="EMBL" id="MDQ0997731.1"/>
    </source>
</evidence>
<dbReference type="PANTHER" id="PTHR14359">
    <property type="entry name" value="HOMO-OLIGOMERIC FLAVIN CONTAINING CYS DECARBOXYLASE FAMILY"/>
    <property type="match status" value="1"/>
</dbReference>
<evidence type="ECO:0000259" key="5">
    <source>
        <dbReference type="Pfam" id="PF02441"/>
    </source>
</evidence>
<feature type="region of interest" description="Phosphopantothenate--cysteine ligase" evidence="3">
    <location>
        <begin position="250"/>
        <end position="462"/>
    </location>
</feature>
<dbReference type="InterPro" id="IPR053853">
    <property type="entry name" value="FitA-like_RHH"/>
</dbReference>
<dbReference type="InterPro" id="IPR007085">
    <property type="entry name" value="DNA/pantothenate-metab_flavo_C"/>
</dbReference>
<comment type="cofactor">
    <cofactor evidence="3">
        <name>FMN</name>
        <dbReference type="ChEBI" id="CHEBI:58210"/>
    </cofactor>
    <text evidence="3">Binds 1 FMN per subunit.</text>
</comment>
<dbReference type="RefSeq" id="WP_307282037.1">
    <property type="nucleotide sequence ID" value="NZ_JAUSZT010000003.1"/>
</dbReference>
<evidence type="ECO:0000256" key="1">
    <source>
        <dbReference type="ARBA" id="ARBA00022793"/>
    </source>
</evidence>